<feature type="region of interest" description="Disordered" evidence="1">
    <location>
        <begin position="1"/>
        <end position="37"/>
    </location>
</feature>
<sequence length="125" mass="14531">MEGEIEIGIHISPNKHARSEETEAEAEAMHEAPLKKMRGEVTEVTRKLLRNRYKNESKGPFEIHFEKTDDGPVEGFTNPSDIKFGKALAKKFPELWRTVYNLRSLDMNKFTVFRTHMLQITELIK</sequence>
<dbReference type="EMBL" id="GL451481">
    <property type="protein sequence ID" value="EFN79236.1"/>
    <property type="molecule type" value="Genomic_DNA"/>
</dbReference>
<name>E2BYJ3_HARSA</name>
<reference evidence="2 3" key="1">
    <citation type="journal article" date="2010" name="Science">
        <title>Genomic comparison of the ants Camponotus floridanus and Harpegnathos saltator.</title>
        <authorList>
            <person name="Bonasio R."/>
            <person name="Zhang G."/>
            <person name="Ye C."/>
            <person name="Mutti N.S."/>
            <person name="Fang X."/>
            <person name="Qin N."/>
            <person name="Donahue G."/>
            <person name="Yang P."/>
            <person name="Li Q."/>
            <person name="Li C."/>
            <person name="Zhang P."/>
            <person name="Huang Z."/>
            <person name="Berger S.L."/>
            <person name="Reinberg D."/>
            <person name="Wang J."/>
            <person name="Liebig J."/>
        </authorList>
    </citation>
    <scope>NUCLEOTIDE SEQUENCE [LARGE SCALE GENOMIC DNA]</scope>
    <source>
        <strain evidence="2 3">R22 G/1</strain>
    </source>
</reference>
<dbReference type="Proteomes" id="UP000008237">
    <property type="component" value="Unassembled WGS sequence"/>
</dbReference>
<organism evidence="3">
    <name type="scientific">Harpegnathos saltator</name>
    <name type="common">Jerdon's jumping ant</name>
    <dbReference type="NCBI Taxonomy" id="610380"/>
    <lineage>
        <taxon>Eukaryota</taxon>
        <taxon>Metazoa</taxon>
        <taxon>Ecdysozoa</taxon>
        <taxon>Arthropoda</taxon>
        <taxon>Hexapoda</taxon>
        <taxon>Insecta</taxon>
        <taxon>Pterygota</taxon>
        <taxon>Neoptera</taxon>
        <taxon>Endopterygota</taxon>
        <taxon>Hymenoptera</taxon>
        <taxon>Apocrita</taxon>
        <taxon>Aculeata</taxon>
        <taxon>Formicoidea</taxon>
        <taxon>Formicidae</taxon>
        <taxon>Ponerinae</taxon>
        <taxon>Ponerini</taxon>
        <taxon>Harpegnathos</taxon>
    </lineage>
</organism>
<keyword evidence="3" id="KW-1185">Reference proteome</keyword>
<gene>
    <name evidence="2" type="ORF">EAI_10123</name>
</gene>
<dbReference type="InParanoid" id="E2BYJ3"/>
<evidence type="ECO:0000256" key="1">
    <source>
        <dbReference type="SAM" id="MobiDB-lite"/>
    </source>
</evidence>
<dbReference type="AlphaFoldDB" id="E2BYJ3"/>
<evidence type="ECO:0000313" key="3">
    <source>
        <dbReference type="Proteomes" id="UP000008237"/>
    </source>
</evidence>
<accession>E2BYJ3</accession>
<evidence type="ECO:0000313" key="2">
    <source>
        <dbReference type="EMBL" id="EFN79236.1"/>
    </source>
</evidence>
<feature type="compositionally biased region" description="Basic and acidic residues" evidence="1">
    <location>
        <begin position="17"/>
        <end position="37"/>
    </location>
</feature>
<protein>
    <submittedName>
        <fullName evidence="2">Uncharacterized protein</fullName>
    </submittedName>
</protein>
<proteinExistence type="predicted"/>